<accession>A0ACB8QEA4</accession>
<evidence type="ECO:0000313" key="2">
    <source>
        <dbReference type="Proteomes" id="UP000814128"/>
    </source>
</evidence>
<reference evidence="1" key="1">
    <citation type="submission" date="2021-02" db="EMBL/GenBank/DDBJ databases">
        <authorList>
            <consortium name="DOE Joint Genome Institute"/>
            <person name="Ahrendt S."/>
            <person name="Looney B.P."/>
            <person name="Miyauchi S."/>
            <person name="Morin E."/>
            <person name="Drula E."/>
            <person name="Courty P.E."/>
            <person name="Chicoki N."/>
            <person name="Fauchery L."/>
            <person name="Kohler A."/>
            <person name="Kuo A."/>
            <person name="Labutti K."/>
            <person name="Pangilinan J."/>
            <person name="Lipzen A."/>
            <person name="Riley R."/>
            <person name="Andreopoulos W."/>
            <person name="He G."/>
            <person name="Johnson J."/>
            <person name="Barry K.W."/>
            <person name="Grigoriev I.V."/>
            <person name="Nagy L."/>
            <person name="Hibbett D."/>
            <person name="Henrissat B."/>
            <person name="Matheny P.B."/>
            <person name="Labbe J."/>
            <person name="Martin F."/>
        </authorList>
    </citation>
    <scope>NUCLEOTIDE SEQUENCE</scope>
    <source>
        <strain evidence="1">EC-137</strain>
    </source>
</reference>
<sequence length="524" mass="59367">MASSSLSSVVSTLVRAQMGSSVPNTVADDDLDRHVAELILKEAKQKAEKYAGKDGIRAFLPQYNWQESSAPRTNKRFLSNIIRNTDDHNKSILRAQALSAAEIRAEKDEQERKERKARAEEAVEAERLRRSGGYSSSRRQVERDSERRTRRGRSWERRGLGSEEEEDEGRYSRRKRRRRGGEDEQQAEVEDNDRHRSSRHHRRRRRETSEEKSPRRRATDRRRHPSPAADERSVTPPRSDGADSHRKRRRRHRSPSPEDDSRRRKRSRHAASDSRRTRRRRSASRLPSPSPARRSASVPRSETLSETRARQQATPERSDAPDVELEREAELRRRLKGKGRAVPVSDAPPTPPPEPSSPPSPGPPTPPPPPPLPRTRAIARTSSRPPEPSAPAPPLPSTPPRPPPLPAEHFSEPALPSKMDKYFDASYDPRLDTAPLSHAPHVPATGLVQGPEFDGWDAMLELIRARREDKAERKRLERLGVVVDKKATAHGGMVGWGEGPSAMDITYKKRGAVREWDLCKETPT</sequence>
<evidence type="ECO:0000313" key="1">
    <source>
        <dbReference type="EMBL" id="KAI0030148.1"/>
    </source>
</evidence>
<comment type="caution">
    <text evidence="1">The sequence shown here is derived from an EMBL/GenBank/DDBJ whole genome shotgun (WGS) entry which is preliminary data.</text>
</comment>
<proteinExistence type="predicted"/>
<name>A0ACB8QEA4_9AGAM</name>
<reference evidence="1" key="2">
    <citation type="journal article" date="2022" name="New Phytol.">
        <title>Evolutionary transition to the ectomycorrhizal habit in the genomes of a hyperdiverse lineage of mushroom-forming fungi.</title>
        <authorList>
            <person name="Looney B."/>
            <person name="Miyauchi S."/>
            <person name="Morin E."/>
            <person name="Drula E."/>
            <person name="Courty P.E."/>
            <person name="Kohler A."/>
            <person name="Kuo A."/>
            <person name="LaButti K."/>
            <person name="Pangilinan J."/>
            <person name="Lipzen A."/>
            <person name="Riley R."/>
            <person name="Andreopoulos W."/>
            <person name="He G."/>
            <person name="Johnson J."/>
            <person name="Nolan M."/>
            <person name="Tritt A."/>
            <person name="Barry K.W."/>
            <person name="Grigoriev I.V."/>
            <person name="Nagy L.G."/>
            <person name="Hibbett D."/>
            <person name="Henrissat B."/>
            <person name="Matheny P.B."/>
            <person name="Labbe J."/>
            <person name="Martin F.M."/>
        </authorList>
    </citation>
    <scope>NUCLEOTIDE SEQUENCE</scope>
    <source>
        <strain evidence="1">EC-137</strain>
    </source>
</reference>
<keyword evidence="2" id="KW-1185">Reference proteome</keyword>
<dbReference type="Proteomes" id="UP000814128">
    <property type="component" value="Unassembled WGS sequence"/>
</dbReference>
<organism evidence="1 2">
    <name type="scientific">Vararia minispora EC-137</name>
    <dbReference type="NCBI Taxonomy" id="1314806"/>
    <lineage>
        <taxon>Eukaryota</taxon>
        <taxon>Fungi</taxon>
        <taxon>Dikarya</taxon>
        <taxon>Basidiomycota</taxon>
        <taxon>Agaricomycotina</taxon>
        <taxon>Agaricomycetes</taxon>
        <taxon>Russulales</taxon>
        <taxon>Lachnocladiaceae</taxon>
        <taxon>Vararia</taxon>
    </lineage>
</organism>
<gene>
    <name evidence="1" type="ORF">K488DRAFT_72420</name>
</gene>
<dbReference type="EMBL" id="MU273637">
    <property type="protein sequence ID" value="KAI0030148.1"/>
    <property type="molecule type" value="Genomic_DNA"/>
</dbReference>
<protein>
    <submittedName>
        <fullName evidence="1">Uncharacterized protein</fullName>
    </submittedName>
</protein>